<dbReference type="AlphaFoldDB" id="A0A098Y7C6"/>
<keyword evidence="2" id="KW-0813">Transport</keyword>
<dbReference type="Gene3D" id="3.40.50.300">
    <property type="entry name" value="P-loop containing nucleotide triphosphate hydrolases"/>
    <property type="match status" value="1"/>
</dbReference>
<evidence type="ECO:0000256" key="8">
    <source>
        <dbReference type="ARBA" id="ARBA00023251"/>
    </source>
</evidence>
<keyword evidence="3" id="KW-1003">Cell membrane</keyword>
<dbReference type="PROSITE" id="PS50893">
    <property type="entry name" value="ABC_TRANSPORTER_2"/>
    <property type="match status" value="1"/>
</dbReference>
<evidence type="ECO:0000256" key="5">
    <source>
        <dbReference type="ARBA" id="ARBA00022840"/>
    </source>
</evidence>
<dbReference type="STRING" id="1522368.IN07_12460"/>
<dbReference type="RefSeq" id="WP_036336106.1">
    <property type="nucleotide sequence ID" value="NZ_JPMX01000052.1"/>
</dbReference>
<keyword evidence="5" id="KW-0067">ATP-binding</keyword>
<dbReference type="InterPro" id="IPR003593">
    <property type="entry name" value="AAA+_ATPase"/>
</dbReference>
<dbReference type="InterPro" id="IPR003439">
    <property type="entry name" value="ABC_transporter-like_ATP-bd"/>
</dbReference>
<proteinExistence type="predicted"/>
<dbReference type="GO" id="GO:0005886">
    <property type="term" value="C:plasma membrane"/>
    <property type="evidence" value="ECO:0007669"/>
    <property type="project" value="UniProtKB-SubCell"/>
</dbReference>
<evidence type="ECO:0000313" key="10">
    <source>
        <dbReference type="EMBL" id="KGH46332.1"/>
    </source>
</evidence>
<dbReference type="GO" id="GO:0005524">
    <property type="term" value="F:ATP binding"/>
    <property type="evidence" value="ECO:0007669"/>
    <property type="project" value="UniProtKB-KW"/>
</dbReference>
<evidence type="ECO:0000256" key="2">
    <source>
        <dbReference type="ARBA" id="ARBA00022448"/>
    </source>
</evidence>
<evidence type="ECO:0000256" key="3">
    <source>
        <dbReference type="ARBA" id="ARBA00022475"/>
    </source>
</evidence>
<keyword evidence="4" id="KW-0547">Nucleotide-binding</keyword>
<dbReference type="SUPFAM" id="SSF52540">
    <property type="entry name" value="P-loop containing nucleoside triphosphate hydrolases"/>
    <property type="match status" value="1"/>
</dbReference>
<gene>
    <name evidence="10" type="ORF">IN07_12460</name>
</gene>
<organism evidence="10 11">
    <name type="scientific">Modestobacter caceresii</name>
    <dbReference type="NCBI Taxonomy" id="1522368"/>
    <lineage>
        <taxon>Bacteria</taxon>
        <taxon>Bacillati</taxon>
        <taxon>Actinomycetota</taxon>
        <taxon>Actinomycetes</taxon>
        <taxon>Geodermatophilales</taxon>
        <taxon>Geodermatophilaceae</taxon>
        <taxon>Modestobacter</taxon>
    </lineage>
</organism>
<protein>
    <submittedName>
        <fullName evidence="10">Sulfate ABC transporter ATPase</fullName>
    </submittedName>
</protein>
<dbReference type="Proteomes" id="UP000029713">
    <property type="component" value="Unassembled WGS sequence"/>
</dbReference>
<dbReference type="InterPro" id="IPR017871">
    <property type="entry name" value="ABC_transporter-like_CS"/>
</dbReference>
<dbReference type="InterPro" id="IPR050763">
    <property type="entry name" value="ABC_transporter_ATP-binding"/>
</dbReference>
<dbReference type="PANTHER" id="PTHR42711:SF16">
    <property type="entry name" value="ABC TRANSPORTER ATP-BINDING PROTEIN"/>
    <property type="match status" value="1"/>
</dbReference>
<dbReference type="GO" id="GO:0046677">
    <property type="term" value="P:response to antibiotic"/>
    <property type="evidence" value="ECO:0007669"/>
    <property type="project" value="UniProtKB-KW"/>
</dbReference>
<evidence type="ECO:0000256" key="6">
    <source>
        <dbReference type="ARBA" id="ARBA00022967"/>
    </source>
</evidence>
<accession>A0A098Y7C6</accession>
<sequence length="310" mass="32999">MPLIEVRDLRKTYRSAVAVEHVDLDVHDGEIVGVLGPNGAGKTTTVECIAGLTRPDHGTVRVAGHVPWQDRRAVTRVLGVQLQSSGLQAKLTAREAVAMVAAFHDDPADPVELIERLGLRQVADARYAHLSGGQQQRLAIATALVGRPRVVLLDELTTGLDPEARRDTWQLVREVRDGGTTVVLVTHLMEEAQQLCDRIAVMAAGRVVAEGTPEQVVARSANSTVMSFTVPADVLAAAALSGLPGVGGVERRGDRLEVVGTDDGVLAVLHALQTRGVEPVGLRVSATTLDDAYLDLVRRQDAAPTLQESA</sequence>
<dbReference type="InterPro" id="IPR027417">
    <property type="entry name" value="P-loop_NTPase"/>
</dbReference>
<feature type="domain" description="ABC transporter" evidence="9">
    <location>
        <begin position="4"/>
        <end position="229"/>
    </location>
</feature>
<evidence type="ECO:0000259" key="9">
    <source>
        <dbReference type="PROSITE" id="PS50893"/>
    </source>
</evidence>
<dbReference type="PANTHER" id="PTHR42711">
    <property type="entry name" value="ABC TRANSPORTER ATP-BINDING PROTEIN"/>
    <property type="match status" value="1"/>
</dbReference>
<evidence type="ECO:0000256" key="1">
    <source>
        <dbReference type="ARBA" id="ARBA00004202"/>
    </source>
</evidence>
<dbReference type="FunFam" id="3.40.50.300:FF:000589">
    <property type="entry name" value="ABC transporter, ATP-binding subunit"/>
    <property type="match status" value="1"/>
</dbReference>
<dbReference type="CDD" id="cd03230">
    <property type="entry name" value="ABC_DR_subfamily_A"/>
    <property type="match status" value="1"/>
</dbReference>
<dbReference type="EMBL" id="JPMX01000052">
    <property type="protein sequence ID" value="KGH46332.1"/>
    <property type="molecule type" value="Genomic_DNA"/>
</dbReference>
<dbReference type="Pfam" id="PF00005">
    <property type="entry name" value="ABC_tran"/>
    <property type="match status" value="1"/>
</dbReference>
<evidence type="ECO:0000256" key="7">
    <source>
        <dbReference type="ARBA" id="ARBA00023136"/>
    </source>
</evidence>
<reference evidence="10 11" key="1">
    <citation type="submission" date="2014-07" db="EMBL/GenBank/DDBJ databases">
        <title>Biosystematic studies on Modestobacter strains isolated from extreme hyper-arid desert soil and from historic building.</title>
        <authorList>
            <person name="Bukarasam K."/>
            <person name="Bull A."/>
            <person name="Girard G."/>
            <person name="van Wezel G."/>
            <person name="Goodfellow M."/>
        </authorList>
    </citation>
    <scope>NUCLEOTIDE SEQUENCE [LARGE SCALE GENOMIC DNA]</scope>
    <source>
        <strain evidence="10 11">KNN45-2b</strain>
    </source>
</reference>
<keyword evidence="6" id="KW-1278">Translocase</keyword>
<dbReference type="OrthoDB" id="9804819at2"/>
<evidence type="ECO:0000313" key="11">
    <source>
        <dbReference type="Proteomes" id="UP000029713"/>
    </source>
</evidence>
<evidence type="ECO:0000256" key="4">
    <source>
        <dbReference type="ARBA" id="ARBA00022741"/>
    </source>
</evidence>
<name>A0A098Y7C6_9ACTN</name>
<comment type="caution">
    <text evidence="10">The sequence shown here is derived from an EMBL/GenBank/DDBJ whole genome shotgun (WGS) entry which is preliminary data.</text>
</comment>
<keyword evidence="8" id="KW-0046">Antibiotic resistance</keyword>
<dbReference type="SMART" id="SM00382">
    <property type="entry name" value="AAA"/>
    <property type="match status" value="1"/>
</dbReference>
<comment type="subcellular location">
    <subcellularLocation>
        <location evidence="1">Cell membrane</location>
        <topology evidence="1">Peripheral membrane protein</topology>
    </subcellularLocation>
</comment>
<dbReference type="PROSITE" id="PS00211">
    <property type="entry name" value="ABC_TRANSPORTER_1"/>
    <property type="match status" value="1"/>
</dbReference>
<keyword evidence="7" id="KW-0472">Membrane</keyword>
<keyword evidence="11" id="KW-1185">Reference proteome</keyword>
<dbReference type="GO" id="GO:0016887">
    <property type="term" value="F:ATP hydrolysis activity"/>
    <property type="evidence" value="ECO:0007669"/>
    <property type="project" value="InterPro"/>
</dbReference>